<keyword evidence="12" id="KW-0233">DNA recombination</keyword>
<evidence type="ECO:0000256" key="14">
    <source>
        <dbReference type="ARBA" id="ARBA00023235"/>
    </source>
</evidence>
<dbReference type="GO" id="GO:0006281">
    <property type="term" value="P:DNA repair"/>
    <property type="evidence" value="ECO:0007669"/>
    <property type="project" value="UniProtKB-KW"/>
</dbReference>
<feature type="domain" description="HRDC" evidence="18">
    <location>
        <begin position="549"/>
        <end position="629"/>
    </location>
</feature>
<dbReference type="SMART" id="SM00487">
    <property type="entry name" value="DEXDc"/>
    <property type="match status" value="1"/>
</dbReference>
<dbReference type="GO" id="GO:0003677">
    <property type="term" value="F:DNA binding"/>
    <property type="evidence" value="ECO:0007669"/>
    <property type="project" value="UniProtKB-KW"/>
</dbReference>
<feature type="domain" description="Helicase C-terminal" evidence="20">
    <location>
        <begin position="239"/>
        <end position="383"/>
    </location>
</feature>
<dbReference type="Gene3D" id="1.10.150.80">
    <property type="entry name" value="HRDC domain"/>
    <property type="match status" value="1"/>
</dbReference>
<keyword evidence="4" id="KW-0479">Metal-binding</keyword>
<dbReference type="SMART" id="SM00490">
    <property type="entry name" value="HELICc"/>
    <property type="match status" value="1"/>
</dbReference>
<dbReference type="GO" id="GO:0005737">
    <property type="term" value="C:cytoplasm"/>
    <property type="evidence" value="ECO:0007669"/>
    <property type="project" value="TreeGrafter"/>
</dbReference>
<accession>A0A1G7QU32</accession>
<keyword evidence="6" id="KW-0227">DNA damage</keyword>
<dbReference type="Pfam" id="PF16124">
    <property type="entry name" value="RecQ_Zn_bind"/>
    <property type="match status" value="1"/>
</dbReference>
<dbReference type="SUPFAM" id="SSF52540">
    <property type="entry name" value="P-loop containing nucleoside triphosphate hydrolases"/>
    <property type="match status" value="1"/>
</dbReference>
<dbReference type="CDD" id="cd17920">
    <property type="entry name" value="DEXHc_RecQ"/>
    <property type="match status" value="1"/>
</dbReference>
<dbReference type="Pfam" id="PF00570">
    <property type="entry name" value="HRDC"/>
    <property type="match status" value="1"/>
</dbReference>
<dbReference type="InterPro" id="IPR010997">
    <property type="entry name" value="HRDC-like_sf"/>
</dbReference>
<dbReference type="Pfam" id="PF09382">
    <property type="entry name" value="RQC"/>
    <property type="match status" value="1"/>
</dbReference>
<keyword evidence="7" id="KW-0378">Hydrolase</keyword>
<dbReference type="InterPro" id="IPR002121">
    <property type="entry name" value="HRDC_dom"/>
</dbReference>
<dbReference type="AlphaFoldDB" id="A0A1G7QU32"/>
<dbReference type="SUPFAM" id="SSF47819">
    <property type="entry name" value="HRDC-like"/>
    <property type="match status" value="1"/>
</dbReference>
<dbReference type="InterPro" id="IPR032284">
    <property type="entry name" value="RecQ_Zn-bd"/>
</dbReference>
<evidence type="ECO:0000256" key="7">
    <source>
        <dbReference type="ARBA" id="ARBA00022801"/>
    </source>
</evidence>
<evidence type="ECO:0000256" key="11">
    <source>
        <dbReference type="ARBA" id="ARBA00023125"/>
    </source>
</evidence>
<dbReference type="PANTHER" id="PTHR13710:SF105">
    <property type="entry name" value="ATP-DEPENDENT DNA HELICASE Q1"/>
    <property type="match status" value="1"/>
</dbReference>
<keyword evidence="8 21" id="KW-0347">Helicase</keyword>
<evidence type="ECO:0000259" key="18">
    <source>
        <dbReference type="PROSITE" id="PS50967"/>
    </source>
</evidence>
<dbReference type="GO" id="GO:0006260">
    <property type="term" value="P:DNA replication"/>
    <property type="evidence" value="ECO:0007669"/>
    <property type="project" value="InterPro"/>
</dbReference>
<evidence type="ECO:0000256" key="13">
    <source>
        <dbReference type="ARBA" id="ARBA00023204"/>
    </source>
</evidence>
<comment type="similarity">
    <text evidence="3">Belongs to the helicase family. RecQ subfamily.</text>
</comment>
<dbReference type="Gene3D" id="3.40.50.300">
    <property type="entry name" value="P-loop containing nucleotide triphosphate hydrolases"/>
    <property type="match status" value="2"/>
</dbReference>
<dbReference type="Pfam" id="PF14493">
    <property type="entry name" value="HTH_40"/>
    <property type="match status" value="1"/>
</dbReference>
<evidence type="ECO:0000256" key="10">
    <source>
        <dbReference type="ARBA" id="ARBA00022840"/>
    </source>
</evidence>
<dbReference type="PROSITE" id="PS50206">
    <property type="entry name" value="RHODANESE_3"/>
    <property type="match status" value="1"/>
</dbReference>
<comment type="cofactor">
    <cofactor evidence="2">
        <name>Zn(2+)</name>
        <dbReference type="ChEBI" id="CHEBI:29105"/>
    </cofactor>
</comment>
<evidence type="ECO:0000256" key="3">
    <source>
        <dbReference type="ARBA" id="ARBA00005446"/>
    </source>
</evidence>
<keyword evidence="13" id="KW-0234">DNA repair</keyword>
<dbReference type="CDD" id="cd18794">
    <property type="entry name" value="SF2_C_RecQ"/>
    <property type="match status" value="1"/>
</dbReference>
<dbReference type="InterPro" id="IPR036390">
    <property type="entry name" value="WH_DNA-bd_sf"/>
</dbReference>
<dbReference type="GO" id="GO:0043138">
    <property type="term" value="F:3'-5' DNA helicase activity"/>
    <property type="evidence" value="ECO:0007669"/>
    <property type="project" value="UniProtKB-EC"/>
</dbReference>
<dbReference type="PROSITE" id="PS51192">
    <property type="entry name" value="HELICASE_ATP_BIND_1"/>
    <property type="match status" value="1"/>
</dbReference>
<dbReference type="Pfam" id="PF00270">
    <property type="entry name" value="DEAD"/>
    <property type="match status" value="1"/>
</dbReference>
<dbReference type="GO" id="GO:0006310">
    <property type="term" value="P:DNA recombination"/>
    <property type="evidence" value="ECO:0007669"/>
    <property type="project" value="UniProtKB-UniRule"/>
</dbReference>
<dbReference type="GO" id="GO:0030894">
    <property type="term" value="C:replisome"/>
    <property type="evidence" value="ECO:0007669"/>
    <property type="project" value="TreeGrafter"/>
</dbReference>
<evidence type="ECO:0000256" key="15">
    <source>
        <dbReference type="ARBA" id="ARBA00034617"/>
    </source>
</evidence>
<evidence type="ECO:0000313" key="21">
    <source>
        <dbReference type="EMBL" id="SDG02028.1"/>
    </source>
</evidence>
<dbReference type="NCBIfam" id="TIGR01389">
    <property type="entry name" value="recQ"/>
    <property type="match status" value="1"/>
</dbReference>
<evidence type="ECO:0000256" key="1">
    <source>
        <dbReference type="ARBA" id="ARBA00001946"/>
    </source>
</evidence>
<dbReference type="InterPro" id="IPR044876">
    <property type="entry name" value="HRDC_dom_sf"/>
</dbReference>
<gene>
    <name evidence="21" type="ORF">SAMN04487996_114153</name>
</gene>
<sequence length="739" mass="83802">MKAYFCTAKGIFEVKNINQYTMTTNKLEALKKYFGYDSFRPQQSEIIDTIMANRDCMVLMPTGGGKSVCFQIPAVLREGLTVVISPLIALMKDQVESLRGNGITAAFLNSTISGAEQDQIMWQIKLGELKLLYIAPERLFAGNTFDLLREWNVSLFAIDESHCISSWGHDFRPEYRQLNLLKVRFPDVPIVALTATADRVTRRDILKQLNIEHAETFISSFDRPNLSLNVLPGRKRIEQIQRFLSRHEGQPGIIYCLSRKGTETVAASLQKAGFRVAYYHAGMPGDKRSQVQENFLRDDIQIIVATIAFGMGIDKSNVRWVIHYNLPSNVESFYQEIGRAGRDGANADTVLFYSYLDIITRQDMINNSDQSAEQKELLNAKLNRMKQYAEADICRRRILLSYFNEPVDHDCGNCDVCRNPRTRFNATVIAQKALSGIARTEQKVAMGMLIDILRGSRNRNILQHGYDRLPTFGVGHELRGEEWSEYLGQMLNSGVMDIAYDEAHSFKLNPVSWQVLKGERQIELVKFIPVSERKAKEEELVPKEKPKQEIIRDALFERLRQLRKQLADTLGVPPYVVFSDASLSEMAQKKPISEAQMKAVSGVGAEKFRRYGEAFINEIFNFARENNAPGTRVVKGMTFVETFDLYKEGYSVKVIAEKRNLNPVTIISHLVKLKEDGHGIDLKSLIEPAAYKTITAAAAEIQVGKNDPLKPLFELLNERFDYGQIRLALAILEGERTVP</sequence>
<dbReference type="FunFam" id="3.40.50.300:FF:000156">
    <property type="entry name" value="ATP-dependent DNA helicase recQ"/>
    <property type="match status" value="1"/>
</dbReference>
<comment type="cofactor">
    <cofactor evidence="1">
        <name>Mg(2+)</name>
        <dbReference type="ChEBI" id="CHEBI:18420"/>
    </cofactor>
</comment>
<evidence type="ECO:0000256" key="9">
    <source>
        <dbReference type="ARBA" id="ARBA00022833"/>
    </source>
</evidence>
<dbReference type="PANTHER" id="PTHR13710">
    <property type="entry name" value="DNA HELICASE RECQ FAMILY MEMBER"/>
    <property type="match status" value="1"/>
</dbReference>
<evidence type="ECO:0000259" key="17">
    <source>
        <dbReference type="PROSITE" id="PS50206"/>
    </source>
</evidence>
<name>A0A1G7QU32_9BACT</name>
<dbReference type="InterPro" id="IPR001650">
    <property type="entry name" value="Helicase_C-like"/>
</dbReference>
<dbReference type="InterPro" id="IPR036388">
    <property type="entry name" value="WH-like_DNA-bd_sf"/>
</dbReference>
<dbReference type="Gene3D" id="1.10.10.10">
    <property type="entry name" value="Winged helix-like DNA-binding domain superfamily/Winged helix DNA-binding domain"/>
    <property type="match status" value="1"/>
</dbReference>
<evidence type="ECO:0000256" key="4">
    <source>
        <dbReference type="ARBA" id="ARBA00022723"/>
    </source>
</evidence>
<dbReference type="GO" id="GO:0009378">
    <property type="term" value="F:four-way junction helicase activity"/>
    <property type="evidence" value="ECO:0007669"/>
    <property type="project" value="TreeGrafter"/>
</dbReference>
<dbReference type="InterPro" id="IPR014001">
    <property type="entry name" value="Helicase_ATP-bd"/>
</dbReference>
<dbReference type="GO" id="GO:0005524">
    <property type="term" value="F:ATP binding"/>
    <property type="evidence" value="ECO:0007669"/>
    <property type="project" value="UniProtKB-KW"/>
</dbReference>
<evidence type="ECO:0000259" key="20">
    <source>
        <dbReference type="PROSITE" id="PS51194"/>
    </source>
</evidence>
<keyword evidence="22" id="KW-1185">Reference proteome</keyword>
<dbReference type="Pfam" id="PF00271">
    <property type="entry name" value="Helicase_C"/>
    <property type="match status" value="1"/>
</dbReference>
<dbReference type="SUPFAM" id="SSF46785">
    <property type="entry name" value="Winged helix' DNA-binding domain"/>
    <property type="match status" value="1"/>
</dbReference>
<dbReference type="Proteomes" id="UP000198748">
    <property type="component" value="Unassembled WGS sequence"/>
</dbReference>
<dbReference type="InterPro" id="IPR011545">
    <property type="entry name" value="DEAD/DEAH_box_helicase_dom"/>
</dbReference>
<keyword evidence="10" id="KW-0067">ATP-binding</keyword>
<keyword evidence="14" id="KW-0413">Isomerase</keyword>
<keyword evidence="11" id="KW-0238">DNA-binding</keyword>
<dbReference type="STRING" id="659014.SAMN04487996_114153"/>
<protein>
    <recommendedName>
        <fullName evidence="16">DNA helicase RecQ</fullName>
        <ecNumber evidence="16">5.6.2.4</ecNumber>
    </recommendedName>
</protein>
<dbReference type="PROSITE" id="PS50967">
    <property type="entry name" value="HRDC"/>
    <property type="match status" value="1"/>
</dbReference>
<dbReference type="NCBIfam" id="TIGR00614">
    <property type="entry name" value="recQ_fam"/>
    <property type="match status" value="1"/>
</dbReference>
<dbReference type="FunFam" id="3.40.50.300:FF:000296">
    <property type="entry name" value="ATP-dependent DNA helicase RecQ"/>
    <property type="match status" value="1"/>
</dbReference>
<dbReference type="SMART" id="SM00956">
    <property type="entry name" value="RQC"/>
    <property type="match status" value="1"/>
</dbReference>
<dbReference type="SMART" id="SM00341">
    <property type="entry name" value="HRDC"/>
    <property type="match status" value="1"/>
</dbReference>
<dbReference type="EMBL" id="FNAN01000014">
    <property type="protein sequence ID" value="SDG02028.1"/>
    <property type="molecule type" value="Genomic_DNA"/>
</dbReference>
<dbReference type="GO" id="GO:0009432">
    <property type="term" value="P:SOS response"/>
    <property type="evidence" value="ECO:0007669"/>
    <property type="project" value="UniProtKB-UniRule"/>
</dbReference>
<evidence type="ECO:0000256" key="12">
    <source>
        <dbReference type="ARBA" id="ARBA00023172"/>
    </source>
</evidence>
<evidence type="ECO:0000256" key="6">
    <source>
        <dbReference type="ARBA" id="ARBA00022763"/>
    </source>
</evidence>
<evidence type="ECO:0000259" key="19">
    <source>
        <dbReference type="PROSITE" id="PS51192"/>
    </source>
</evidence>
<evidence type="ECO:0000256" key="8">
    <source>
        <dbReference type="ARBA" id="ARBA00022806"/>
    </source>
</evidence>
<comment type="catalytic activity">
    <reaction evidence="15">
        <text>Couples ATP hydrolysis with the unwinding of duplex DNA by translocating in the 3'-5' direction.</text>
        <dbReference type="EC" id="5.6.2.4"/>
    </reaction>
</comment>
<proteinExistence type="inferred from homology"/>
<dbReference type="InterPro" id="IPR029491">
    <property type="entry name" value="Helicase_HTH"/>
</dbReference>
<dbReference type="InterPro" id="IPR004589">
    <property type="entry name" value="DNA_helicase_ATP-dep_RecQ"/>
</dbReference>
<dbReference type="InterPro" id="IPR001763">
    <property type="entry name" value="Rhodanese-like_dom"/>
</dbReference>
<dbReference type="InterPro" id="IPR027417">
    <property type="entry name" value="P-loop_NTPase"/>
</dbReference>
<feature type="domain" description="Helicase ATP-binding" evidence="19">
    <location>
        <begin position="47"/>
        <end position="215"/>
    </location>
</feature>
<evidence type="ECO:0000256" key="16">
    <source>
        <dbReference type="NCBIfam" id="TIGR01389"/>
    </source>
</evidence>
<evidence type="ECO:0000256" key="2">
    <source>
        <dbReference type="ARBA" id="ARBA00001947"/>
    </source>
</evidence>
<evidence type="ECO:0000256" key="5">
    <source>
        <dbReference type="ARBA" id="ARBA00022741"/>
    </source>
</evidence>
<reference evidence="22" key="1">
    <citation type="submission" date="2016-10" db="EMBL/GenBank/DDBJ databases">
        <authorList>
            <person name="Varghese N."/>
            <person name="Submissions S."/>
        </authorList>
    </citation>
    <scope>NUCLEOTIDE SEQUENCE [LARGE SCALE GENOMIC DNA]</scope>
    <source>
        <strain evidence="22">DSM 25329</strain>
    </source>
</reference>
<dbReference type="InterPro" id="IPR006293">
    <property type="entry name" value="DNA_helicase_ATP-dep_RecQ_bac"/>
</dbReference>
<dbReference type="EC" id="5.6.2.4" evidence="16"/>
<dbReference type="GO" id="GO:0016787">
    <property type="term" value="F:hydrolase activity"/>
    <property type="evidence" value="ECO:0007669"/>
    <property type="project" value="UniProtKB-KW"/>
</dbReference>
<feature type="domain" description="Rhodanese" evidence="17">
    <location>
        <begin position="238"/>
        <end position="291"/>
    </location>
</feature>
<dbReference type="InterPro" id="IPR018982">
    <property type="entry name" value="RQC_domain"/>
</dbReference>
<keyword evidence="5" id="KW-0547">Nucleotide-binding</keyword>
<organism evidence="21 22">
    <name type="scientific">Dyadobacter soli</name>
    <dbReference type="NCBI Taxonomy" id="659014"/>
    <lineage>
        <taxon>Bacteria</taxon>
        <taxon>Pseudomonadati</taxon>
        <taxon>Bacteroidota</taxon>
        <taxon>Cytophagia</taxon>
        <taxon>Cytophagales</taxon>
        <taxon>Spirosomataceae</taxon>
        <taxon>Dyadobacter</taxon>
    </lineage>
</organism>
<dbReference type="GO" id="GO:0043590">
    <property type="term" value="C:bacterial nucleoid"/>
    <property type="evidence" value="ECO:0007669"/>
    <property type="project" value="TreeGrafter"/>
</dbReference>
<keyword evidence="9" id="KW-0862">Zinc</keyword>
<dbReference type="PROSITE" id="PS51194">
    <property type="entry name" value="HELICASE_CTER"/>
    <property type="match status" value="1"/>
</dbReference>
<dbReference type="GO" id="GO:0046872">
    <property type="term" value="F:metal ion binding"/>
    <property type="evidence" value="ECO:0007669"/>
    <property type="project" value="UniProtKB-KW"/>
</dbReference>
<evidence type="ECO:0000313" key="22">
    <source>
        <dbReference type="Proteomes" id="UP000198748"/>
    </source>
</evidence>